<proteinExistence type="predicted"/>
<organism evidence="1 2">
    <name type="scientific">Parapedobacter deserti</name>
    <dbReference type="NCBI Taxonomy" id="1912957"/>
    <lineage>
        <taxon>Bacteria</taxon>
        <taxon>Pseudomonadati</taxon>
        <taxon>Bacteroidota</taxon>
        <taxon>Sphingobacteriia</taxon>
        <taxon>Sphingobacteriales</taxon>
        <taxon>Sphingobacteriaceae</taxon>
        <taxon>Parapedobacter</taxon>
    </lineage>
</organism>
<accession>A0ABV7JMP1</accession>
<evidence type="ECO:0000313" key="1">
    <source>
        <dbReference type="EMBL" id="MFC3196572.1"/>
    </source>
</evidence>
<comment type="caution">
    <text evidence="1">The sequence shown here is derived from an EMBL/GenBank/DDBJ whole genome shotgun (WGS) entry which is preliminary data.</text>
</comment>
<name>A0ABV7JMP1_9SPHI</name>
<sequence>MKQAVGTRAAPAARPLCIRKVATGSLAAVALLSGCDKHPADR</sequence>
<reference evidence="2" key="1">
    <citation type="journal article" date="2019" name="Int. J. Syst. Evol. Microbiol.">
        <title>The Global Catalogue of Microorganisms (GCM) 10K type strain sequencing project: providing services to taxonomists for standard genome sequencing and annotation.</title>
        <authorList>
            <consortium name="The Broad Institute Genomics Platform"/>
            <consortium name="The Broad Institute Genome Sequencing Center for Infectious Disease"/>
            <person name="Wu L."/>
            <person name="Ma J."/>
        </authorList>
    </citation>
    <scope>NUCLEOTIDE SEQUENCE [LARGE SCALE GENOMIC DNA]</scope>
    <source>
        <strain evidence="2">KCTC 52416</strain>
    </source>
</reference>
<protein>
    <submittedName>
        <fullName evidence="1">Uncharacterized protein</fullName>
    </submittedName>
</protein>
<evidence type="ECO:0000313" key="2">
    <source>
        <dbReference type="Proteomes" id="UP001595526"/>
    </source>
</evidence>
<dbReference type="Proteomes" id="UP001595526">
    <property type="component" value="Unassembled WGS sequence"/>
</dbReference>
<keyword evidence="2" id="KW-1185">Reference proteome</keyword>
<dbReference type="EMBL" id="JBHRTA010000008">
    <property type="protein sequence ID" value="MFC3196572.1"/>
    <property type="molecule type" value="Genomic_DNA"/>
</dbReference>
<dbReference type="PROSITE" id="PS51257">
    <property type="entry name" value="PROKAR_LIPOPROTEIN"/>
    <property type="match status" value="1"/>
</dbReference>
<gene>
    <name evidence="1" type="ORF">ACFOET_02995</name>
</gene>